<evidence type="ECO:0000313" key="3">
    <source>
        <dbReference type="Proteomes" id="UP000019132"/>
    </source>
</evidence>
<feature type="region of interest" description="Disordered" evidence="1">
    <location>
        <begin position="243"/>
        <end position="262"/>
    </location>
</feature>
<evidence type="ECO:0000256" key="1">
    <source>
        <dbReference type="SAM" id="MobiDB-lite"/>
    </source>
</evidence>
<evidence type="ECO:0000313" key="2">
    <source>
        <dbReference type="EnsemblProtists" id="PYU1_T014191"/>
    </source>
</evidence>
<accession>K3XAE2</accession>
<dbReference type="EnsemblProtists" id="PYU1_T014191">
    <property type="protein sequence ID" value="PYU1_T014191"/>
    <property type="gene ID" value="PYU1_G014161"/>
</dbReference>
<dbReference type="eggNOG" id="ENOG502SD8A">
    <property type="taxonomic scope" value="Eukaryota"/>
</dbReference>
<proteinExistence type="predicted"/>
<dbReference type="AlphaFoldDB" id="K3XAE2"/>
<dbReference type="Proteomes" id="UP000019132">
    <property type="component" value="Unassembled WGS sequence"/>
</dbReference>
<name>K3XAE2_GLOUD</name>
<reference evidence="3" key="2">
    <citation type="submission" date="2010-04" db="EMBL/GenBank/DDBJ databases">
        <authorList>
            <person name="Buell R."/>
            <person name="Hamilton J."/>
            <person name="Hostetler J."/>
        </authorList>
    </citation>
    <scope>NUCLEOTIDE SEQUENCE [LARGE SCALE GENOMIC DNA]</scope>
    <source>
        <strain evidence="3">DAOM:BR144</strain>
    </source>
</reference>
<feature type="region of interest" description="Disordered" evidence="1">
    <location>
        <begin position="118"/>
        <end position="149"/>
    </location>
</feature>
<dbReference type="HOGENOM" id="CLU_092996_0_0_1"/>
<protein>
    <submittedName>
        <fullName evidence="2">Uncharacterized protein</fullName>
    </submittedName>
</protein>
<dbReference type="EMBL" id="ADOS01001529">
    <property type="status" value="NOT_ANNOTATED_CDS"/>
    <property type="molecule type" value="Genomic_DNA"/>
</dbReference>
<reference evidence="3" key="1">
    <citation type="journal article" date="2010" name="Genome Biol.">
        <title>Genome sequence of the necrotrophic plant pathogen Pythium ultimum reveals original pathogenicity mechanisms and effector repertoire.</title>
        <authorList>
            <person name="Levesque C.A."/>
            <person name="Brouwer H."/>
            <person name="Cano L."/>
            <person name="Hamilton J.P."/>
            <person name="Holt C."/>
            <person name="Huitema E."/>
            <person name="Raffaele S."/>
            <person name="Robideau G.P."/>
            <person name="Thines M."/>
            <person name="Win J."/>
            <person name="Zerillo M.M."/>
            <person name="Beakes G.W."/>
            <person name="Boore J.L."/>
            <person name="Busam D."/>
            <person name="Dumas B."/>
            <person name="Ferriera S."/>
            <person name="Fuerstenberg S.I."/>
            <person name="Gachon C.M."/>
            <person name="Gaulin E."/>
            <person name="Govers F."/>
            <person name="Grenville-Briggs L."/>
            <person name="Horner N."/>
            <person name="Hostetler J."/>
            <person name="Jiang R.H."/>
            <person name="Johnson J."/>
            <person name="Krajaejun T."/>
            <person name="Lin H."/>
            <person name="Meijer H.J."/>
            <person name="Moore B."/>
            <person name="Morris P."/>
            <person name="Phuntmart V."/>
            <person name="Puiu D."/>
            <person name="Shetty J."/>
            <person name="Stajich J.E."/>
            <person name="Tripathy S."/>
            <person name="Wawra S."/>
            <person name="van West P."/>
            <person name="Whitty B.R."/>
            <person name="Coutinho P.M."/>
            <person name="Henrissat B."/>
            <person name="Martin F."/>
            <person name="Thomas P.D."/>
            <person name="Tyler B.M."/>
            <person name="De Vries R.P."/>
            <person name="Kamoun S."/>
            <person name="Yandell M."/>
            <person name="Tisserat N."/>
            <person name="Buell C.R."/>
        </authorList>
    </citation>
    <scope>NUCLEOTIDE SEQUENCE</scope>
    <source>
        <strain evidence="3">DAOM:BR144</strain>
    </source>
</reference>
<dbReference type="OMA" id="ELSWQGN"/>
<feature type="compositionally biased region" description="Basic residues" evidence="1">
    <location>
        <begin position="131"/>
        <end position="145"/>
    </location>
</feature>
<sequence>MGLHRTLNPELVLCSSCRGEDDNESRWSAYADETDGFVLVRDVCAARSCPELQVRGHFCVNHVLQYELSWQRFFPLRTCSFCRKDVLQLYSAKEDVWFICPANDITIHAHGAEKKLTQLTPKSVAQTRSEQKKKRRARTTRRLARKPQSNKLKERLLALDWSLGNIRITKQFLWKENKRRLEAESNPQTSNEGGSAANSAEKERAPFQYPDPTSVFCVVSGCKHFAKTGDHCRFHSPRSMFPPHMTHASGINTTTTTASAIP</sequence>
<feature type="compositionally biased region" description="Polar residues" evidence="1">
    <location>
        <begin position="118"/>
        <end position="128"/>
    </location>
</feature>
<feature type="compositionally biased region" description="Polar residues" evidence="1">
    <location>
        <begin position="185"/>
        <end position="198"/>
    </location>
</feature>
<dbReference type="InParanoid" id="K3XAE2"/>
<organism evidence="2 3">
    <name type="scientific">Globisporangium ultimum (strain ATCC 200006 / CBS 805.95 / DAOM BR144)</name>
    <name type="common">Pythium ultimum</name>
    <dbReference type="NCBI Taxonomy" id="431595"/>
    <lineage>
        <taxon>Eukaryota</taxon>
        <taxon>Sar</taxon>
        <taxon>Stramenopiles</taxon>
        <taxon>Oomycota</taxon>
        <taxon>Peronosporomycetes</taxon>
        <taxon>Pythiales</taxon>
        <taxon>Pythiaceae</taxon>
        <taxon>Globisporangium</taxon>
    </lineage>
</organism>
<keyword evidence="3" id="KW-1185">Reference proteome</keyword>
<dbReference type="VEuPathDB" id="FungiDB:PYU1_G014161"/>
<feature type="compositionally biased region" description="Polar residues" evidence="1">
    <location>
        <begin position="249"/>
        <end position="262"/>
    </location>
</feature>
<feature type="region of interest" description="Disordered" evidence="1">
    <location>
        <begin position="181"/>
        <end position="203"/>
    </location>
</feature>
<reference evidence="2" key="3">
    <citation type="submission" date="2015-02" db="UniProtKB">
        <authorList>
            <consortium name="EnsemblProtists"/>
        </authorList>
    </citation>
    <scope>IDENTIFICATION</scope>
    <source>
        <strain evidence="2">DAOM BR144</strain>
    </source>
</reference>